<sequence>MIFFILSLCESLRTLFTKDTEKTTRTPPSWNFNKIHKNRKYNISSSAPVFTFWLLLSIGNAFNFVSIIRNIITSKTNFSINLFEITATMLSYPIIVVQLILSCLSNSTFKLTNKKCPKKYMSFLSQITFNWFNELISKGYRNPLTFNDMWHLDSHNTTDYIYKKFNNIWSQLIDRKMESQNNDQNIYYIKILIPILKCFWMELLTVSAVKLIAICLEFMSPIALDRLISFMSPSNAEPQWRGLFYASLMFIPLLFVSLFNSQYEYRINLVAMRIRATLISTIYQKEECLSGITESLRALYNRIWYN</sequence>
<dbReference type="InterPro" id="IPR050173">
    <property type="entry name" value="ABC_transporter_C-like"/>
</dbReference>
<accession>A0A7R9KEB6</accession>
<dbReference type="PANTHER" id="PTHR24223:SF443">
    <property type="entry name" value="MULTIDRUG-RESISTANCE LIKE PROTEIN 1, ISOFORM I"/>
    <property type="match status" value="1"/>
</dbReference>
<dbReference type="GO" id="GO:0012505">
    <property type="term" value="C:endomembrane system"/>
    <property type="evidence" value="ECO:0007669"/>
    <property type="project" value="UniProtKB-SubCell"/>
</dbReference>
<keyword evidence="3" id="KW-0677">Repeat</keyword>
<evidence type="ECO:0000313" key="10">
    <source>
        <dbReference type="Proteomes" id="UP000759131"/>
    </source>
</evidence>
<organism evidence="9">
    <name type="scientific">Medioppia subpectinata</name>
    <dbReference type="NCBI Taxonomy" id="1979941"/>
    <lineage>
        <taxon>Eukaryota</taxon>
        <taxon>Metazoa</taxon>
        <taxon>Ecdysozoa</taxon>
        <taxon>Arthropoda</taxon>
        <taxon>Chelicerata</taxon>
        <taxon>Arachnida</taxon>
        <taxon>Acari</taxon>
        <taxon>Acariformes</taxon>
        <taxon>Sarcoptiformes</taxon>
        <taxon>Oribatida</taxon>
        <taxon>Brachypylina</taxon>
        <taxon>Oppioidea</taxon>
        <taxon>Oppiidae</taxon>
        <taxon>Medioppia</taxon>
    </lineage>
</organism>
<proteinExistence type="predicted"/>
<evidence type="ECO:0000313" key="9">
    <source>
        <dbReference type="EMBL" id="CAD7621383.1"/>
    </source>
</evidence>
<keyword evidence="7 8" id="KW-0472">Membrane</keyword>
<dbReference type="PANTHER" id="PTHR24223">
    <property type="entry name" value="ATP-BINDING CASSETTE SUB-FAMILY C"/>
    <property type="match status" value="1"/>
</dbReference>
<evidence type="ECO:0008006" key="11">
    <source>
        <dbReference type="Google" id="ProtNLM"/>
    </source>
</evidence>
<dbReference type="InterPro" id="IPR036640">
    <property type="entry name" value="ABC1_TM_sf"/>
</dbReference>
<feature type="transmembrane region" description="Helical" evidence="8">
    <location>
        <begin position="92"/>
        <end position="112"/>
    </location>
</feature>
<dbReference type="AlphaFoldDB" id="A0A7R9KEB6"/>
<evidence type="ECO:0000256" key="7">
    <source>
        <dbReference type="ARBA" id="ARBA00023136"/>
    </source>
</evidence>
<keyword evidence="5" id="KW-0067">ATP-binding</keyword>
<keyword evidence="6 8" id="KW-1133">Transmembrane helix</keyword>
<feature type="transmembrane region" description="Helical" evidence="8">
    <location>
        <begin position="49"/>
        <end position="72"/>
    </location>
</feature>
<keyword evidence="2 8" id="KW-0812">Transmembrane</keyword>
<dbReference type="Gene3D" id="1.20.1560.10">
    <property type="entry name" value="ABC transporter type 1, transmembrane domain"/>
    <property type="match status" value="1"/>
</dbReference>
<evidence type="ECO:0000256" key="3">
    <source>
        <dbReference type="ARBA" id="ARBA00022737"/>
    </source>
</evidence>
<evidence type="ECO:0000256" key="6">
    <source>
        <dbReference type="ARBA" id="ARBA00022989"/>
    </source>
</evidence>
<dbReference type="SUPFAM" id="SSF90123">
    <property type="entry name" value="ABC transporter transmembrane region"/>
    <property type="match status" value="1"/>
</dbReference>
<dbReference type="GO" id="GO:0016020">
    <property type="term" value="C:membrane"/>
    <property type="evidence" value="ECO:0007669"/>
    <property type="project" value="InterPro"/>
</dbReference>
<keyword evidence="4" id="KW-0547">Nucleotide-binding</keyword>
<feature type="transmembrane region" description="Helical" evidence="8">
    <location>
        <begin position="243"/>
        <end position="263"/>
    </location>
</feature>
<dbReference type="EMBL" id="OC855163">
    <property type="protein sequence ID" value="CAD7621383.1"/>
    <property type="molecule type" value="Genomic_DNA"/>
</dbReference>
<evidence type="ECO:0000256" key="5">
    <source>
        <dbReference type="ARBA" id="ARBA00022840"/>
    </source>
</evidence>
<feature type="transmembrane region" description="Helical" evidence="8">
    <location>
        <begin position="199"/>
        <end position="223"/>
    </location>
</feature>
<reference evidence="9" key="1">
    <citation type="submission" date="2020-11" db="EMBL/GenBank/DDBJ databases">
        <authorList>
            <person name="Tran Van P."/>
        </authorList>
    </citation>
    <scope>NUCLEOTIDE SEQUENCE</scope>
</reference>
<evidence type="ECO:0000256" key="8">
    <source>
        <dbReference type="SAM" id="Phobius"/>
    </source>
</evidence>
<evidence type="ECO:0000256" key="1">
    <source>
        <dbReference type="ARBA" id="ARBA00004127"/>
    </source>
</evidence>
<dbReference type="GO" id="GO:0042626">
    <property type="term" value="F:ATPase-coupled transmembrane transporter activity"/>
    <property type="evidence" value="ECO:0007669"/>
    <property type="project" value="TreeGrafter"/>
</dbReference>
<gene>
    <name evidence="9" type="ORF">OSB1V03_LOCUS1854</name>
</gene>
<dbReference type="Proteomes" id="UP000759131">
    <property type="component" value="Unassembled WGS sequence"/>
</dbReference>
<keyword evidence="10" id="KW-1185">Reference proteome</keyword>
<evidence type="ECO:0000256" key="2">
    <source>
        <dbReference type="ARBA" id="ARBA00022692"/>
    </source>
</evidence>
<protein>
    <recommendedName>
        <fullName evidence="11">ABC transmembrane type-1 domain-containing protein</fullName>
    </recommendedName>
</protein>
<evidence type="ECO:0000256" key="4">
    <source>
        <dbReference type="ARBA" id="ARBA00022741"/>
    </source>
</evidence>
<name>A0A7R9KEB6_9ACAR</name>
<dbReference type="EMBL" id="CAJPIZ010000588">
    <property type="protein sequence ID" value="CAG2101813.1"/>
    <property type="molecule type" value="Genomic_DNA"/>
</dbReference>
<dbReference type="GO" id="GO:0005524">
    <property type="term" value="F:ATP binding"/>
    <property type="evidence" value="ECO:0007669"/>
    <property type="project" value="UniProtKB-KW"/>
</dbReference>
<comment type="subcellular location">
    <subcellularLocation>
        <location evidence="1">Endomembrane system</location>
        <topology evidence="1">Multi-pass membrane protein</topology>
    </subcellularLocation>
</comment>